<accession>A0A813EZJ9</accession>
<gene>
    <name evidence="7" type="ORF">PGLA1383_LOCUS24650</name>
</gene>
<dbReference type="InterPro" id="IPR005135">
    <property type="entry name" value="Endo/exonuclease/phosphatase"/>
</dbReference>
<feature type="non-terminal residue" evidence="7">
    <location>
        <position position="1"/>
    </location>
</feature>
<comment type="caution">
    <text evidence="7">The sequence shown here is derived from an EMBL/GenBank/DDBJ whole genome shotgun (WGS) entry which is preliminary data.</text>
</comment>
<dbReference type="InterPro" id="IPR036691">
    <property type="entry name" value="Endo/exonu/phosph_ase_sf"/>
</dbReference>
<feature type="binding site" evidence="5">
    <location>
        <position position="70"/>
    </location>
    <ligand>
        <name>Mg(2+)</name>
        <dbReference type="ChEBI" id="CHEBI:18420"/>
        <label>1</label>
    </ligand>
</feature>
<dbReference type="EMBL" id="CAJNNV010019629">
    <property type="protein sequence ID" value="CAE8606663.1"/>
    <property type="molecule type" value="Genomic_DNA"/>
</dbReference>
<comment type="similarity">
    <text evidence="1">Belongs to the DNA repair enzymes AP/ExoA family.</text>
</comment>
<keyword evidence="8" id="KW-1185">Reference proteome</keyword>
<dbReference type="GO" id="GO:0008311">
    <property type="term" value="F:double-stranded DNA 3'-5' DNA exonuclease activity"/>
    <property type="evidence" value="ECO:0007669"/>
    <property type="project" value="TreeGrafter"/>
</dbReference>
<dbReference type="SUPFAM" id="SSF56219">
    <property type="entry name" value="DNase I-like"/>
    <property type="match status" value="1"/>
</dbReference>
<keyword evidence="4 5" id="KW-0460">Magnesium</keyword>
<dbReference type="Proteomes" id="UP000654075">
    <property type="component" value="Unassembled WGS sequence"/>
</dbReference>
<reference evidence="7" key="1">
    <citation type="submission" date="2021-02" db="EMBL/GenBank/DDBJ databases">
        <authorList>
            <person name="Dougan E. K."/>
            <person name="Rhodes N."/>
            <person name="Thang M."/>
            <person name="Chan C."/>
        </authorList>
    </citation>
    <scope>NUCLEOTIDE SEQUENCE</scope>
</reference>
<dbReference type="AlphaFoldDB" id="A0A813EZJ9"/>
<dbReference type="OrthoDB" id="1705691at2759"/>
<dbReference type="PANTHER" id="PTHR22748">
    <property type="entry name" value="AP ENDONUCLEASE"/>
    <property type="match status" value="1"/>
</dbReference>
<dbReference type="GO" id="GO:0006284">
    <property type="term" value="P:base-excision repair"/>
    <property type="evidence" value="ECO:0007669"/>
    <property type="project" value="TreeGrafter"/>
</dbReference>
<evidence type="ECO:0000259" key="6">
    <source>
        <dbReference type="Pfam" id="PF03372"/>
    </source>
</evidence>
<keyword evidence="5" id="KW-0464">Manganese</keyword>
<keyword evidence="3" id="KW-0378">Hydrolase</keyword>
<comment type="cofactor">
    <cofactor evidence="5">
        <name>Mg(2+)</name>
        <dbReference type="ChEBI" id="CHEBI:18420"/>
    </cofactor>
    <cofactor evidence="5">
        <name>Mn(2+)</name>
        <dbReference type="ChEBI" id="CHEBI:29035"/>
    </cofactor>
    <text evidence="5">Probably binds two magnesium or manganese ions per subunit.</text>
</comment>
<organism evidence="7 8">
    <name type="scientific">Polarella glacialis</name>
    <name type="common">Dinoflagellate</name>
    <dbReference type="NCBI Taxonomy" id="89957"/>
    <lineage>
        <taxon>Eukaryota</taxon>
        <taxon>Sar</taxon>
        <taxon>Alveolata</taxon>
        <taxon>Dinophyceae</taxon>
        <taxon>Suessiales</taxon>
        <taxon>Suessiaceae</taxon>
        <taxon>Polarella</taxon>
    </lineage>
</organism>
<feature type="domain" description="Endonuclease/exonuclease/phosphatase" evidence="6">
    <location>
        <begin position="67"/>
        <end position="154"/>
    </location>
</feature>
<evidence type="ECO:0000256" key="5">
    <source>
        <dbReference type="PIRSR" id="PIRSR604808-2"/>
    </source>
</evidence>
<evidence type="ECO:0000256" key="4">
    <source>
        <dbReference type="ARBA" id="ARBA00022842"/>
    </source>
</evidence>
<dbReference type="GO" id="GO:0003906">
    <property type="term" value="F:DNA-(apurinic or apyrimidinic site) endonuclease activity"/>
    <property type="evidence" value="ECO:0007669"/>
    <property type="project" value="TreeGrafter"/>
</dbReference>
<evidence type="ECO:0000313" key="8">
    <source>
        <dbReference type="Proteomes" id="UP000654075"/>
    </source>
</evidence>
<dbReference type="PANTHER" id="PTHR22748:SF6">
    <property type="entry name" value="DNA-(APURINIC OR APYRIMIDINIC SITE) ENDONUCLEASE"/>
    <property type="match status" value="1"/>
</dbReference>
<name>A0A813EZJ9_POLGL</name>
<evidence type="ECO:0000256" key="1">
    <source>
        <dbReference type="ARBA" id="ARBA00007092"/>
    </source>
</evidence>
<dbReference type="GO" id="GO:0008081">
    <property type="term" value="F:phosphoric diester hydrolase activity"/>
    <property type="evidence" value="ECO:0007669"/>
    <property type="project" value="TreeGrafter"/>
</dbReference>
<proteinExistence type="inferred from homology"/>
<evidence type="ECO:0000256" key="2">
    <source>
        <dbReference type="ARBA" id="ARBA00022723"/>
    </source>
</evidence>
<feature type="binding site" evidence="5">
    <location>
        <position position="103"/>
    </location>
    <ligand>
        <name>Mg(2+)</name>
        <dbReference type="ChEBI" id="CHEBI:18420"/>
        <label>1</label>
    </ligand>
</feature>
<keyword evidence="2 5" id="KW-0479">Metal-binding</keyword>
<evidence type="ECO:0000313" key="7">
    <source>
        <dbReference type="EMBL" id="CAE8606663.1"/>
    </source>
</evidence>
<dbReference type="Pfam" id="PF03372">
    <property type="entry name" value="Exo_endo_phos"/>
    <property type="match status" value="1"/>
</dbReference>
<sequence length="205" mass="22274">LSPRSSARSARRDWRRLRVLAWASLGAAAVGNSRTIVGAWAPRPSVPRGATPRAPALRRGEPQLKVISWNVAGLRGLLKRAEGVRSLAALLESEEPDVTFLQEHKLQEANIPEVEPVLLDIFDRALPSAAPHRATWAVSTARKGYSGTCAIYSPSAGGGVERTAVGEVDTVDREEGRTVIGANIRSMLHMVMWDGAQQRQHLDFS</sequence>
<dbReference type="GO" id="GO:0005634">
    <property type="term" value="C:nucleus"/>
    <property type="evidence" value="ECO:0007669"/>
    <property type="project" value="TreeGrafter"/>
</dbReference>
<dbReference type="InterPro" id="IPR004808">
    <property type="entry name" value="AP_endonuc_1"/>
</dbReference>
<dbReference type="GO" id="GO:0046872">
    <property type="term" value="F:metal ion binding"/>
    <property type="evidence" value="ECO:0007669"/>
    <property type="project" value="UniProtKB-KW"/>
</dbReference>
<protein>
    <recommendedName>
        <fullName evidence="6">Endonuclease/exonuclease/phosphatase domain-containing protein</fullName>
    </recommendedName>
</protein>
<evidence type="ECO:0000256" key="3">
    <source>
        <dbReference type="ARBA" id="ARBA00022801"/>
    </source>
</evidence>
<dbReference type="Gene3D" id="3.60.10.10">
    <property type="entry name" value="Endonuclease/exonuclease/phosphatase"/>
    <property type="match status" value="1"/>
</dbReference>